<comment type="caution">
    <text evidence="2">The sequence shown here is derived from an EMBL/GenBank/DDBJ whole genome shotgun (WGS) entry which is preliminary data.</text>
</comment>
<evidence type="ECO:0000256" key="1">
    <source>
        <dbReference type="SAM" id="MobiDB-lite"/>
    </source>
</evidence>
<dbReference type="NCBIfam" id="NF006040">
    <property type="entry name" value="PRK08183.1"/>
    <property type="match status" value="1"/>
</dbReference>
<dbReference type="AlphaFoldDB" id="D5QBK7"/>
<proteinExistence type="predicted"/>
<dbReference type="PANTHER" id="PTHR12910">
    <property type="entry name" value="NADH-UBIQUINONE OXIDOREDUCTASE SUBUNIT B17.2"/>
    <property type="match status" value="1"/>
</dbReference>
<protein>
    <submittedName>
        <fullName evidence="2">NADH:ubiquinone oxidoreductase 17.2 kD subunit</fullName>
    </submittedName>
</protein>
<dbReference type="GO" id="GO:0006979">
    <property type="term" value="P:response to oxidative stress"/>
    <property type="evidence" value="ECO:0007669"/>
    <property type="project" value="TreeGrafter"/>
</dbReference>
<dbReference type="Proteomes" id="UP000006468">
    <property type="component" value="Chromosome"/>
</dbReference>
<dbReference type="GO" id="GO:0045271">
    <property type="term" value="C:respiratory chain complex I"/>
    <property type="evidence" value="ECO:0007669"/>
    <property type="project" value="InterPro"/>
</dbReference>
<feature type="region of interest" description="Disordered" evidence="1">
    <location>
        <begin position="117"/>
        <end position="161"/>
    </location>
</feature>
<keyword evidence="2" id="KW-0830">Ubiquinone</keyword>
<organism evidence="2 3">
    <name type="scientific">Novacetimonas hansenii ATCC 23769</name>
    <dbReference type="NCBI Taxonomy" id="714995"/>
    <lineage>
        <taxon>Bacteria</taxon>
        <taxon>Pseudomonadati</taxon>
        <taxon>Pseudomonadota</taxon>
        <taxon>Alphaproteobacteria</taxon>
        <taxon>Acetobacterales</taxon>
        <taxon>Acetobacteraceae</taxon>
        <taxon>Novacetimonas</taxon>
    </lineage>
</organism>
<name>D5QBK7_NOVHA</name>
<sequence>MGPLAAARSRRDACDMGTICARSRRCDAVFAENAARLRVMANLGTRIYTRFKGRLVGKDADGRCYYEARTANRTGGGLKRHERWVIYHKGEDASAVPPEWWGWLHHVDDAPLPESARKAWQAPYQPNQTGTPDAYRPPGSDYRGGQRASTTSDYDAWFPEG</sequence>
<gene>
    <name evidence="2" type="ORF">GXY_02506</name>
</gene>
<evidence type="ECO:0000313" key="2">
    <source>
        <dbReference type="EMBL" id="EFG85693.1"/>
    </source>
</evidence>
<reference evidence="2 3" key="1">
    <citation type="journal article" date="2010" name="J. Bacteriol.">
        <title>Genome sequence of a cellulose-producing bacterium, Gluconacetobacter hansenii ATCC 23769.</title>
        <authorList>
            <person name="Iyer P.R."/>
            <person name="Geib S.M."/>
            <person name="Catchmark J."/>
            <person name="Kao T.H."/>
            <person name="Tien M."/>
        </authorList>
    </citation>
    <scope>NUCLEOTIDE SEQUENCE [LARGE SCALE GENOMIC DNA]</scope>
    <source>
        <strain evidence="2 3">ATCC 23769</strain>
    </source>
</reference>
<evidence type="ECO:0000313" key="3">
    <source>
        <dbReference type="Proteomes" id="UP000006468"/>
    </source>
</evidence>
<dbReference type="PANTHER" id="PTHR12910:SF2">
    <property type="entry name" value="NADH DEHYDROGENASE [UBIQUINONE] 1 ALPHA SUBCOMPLEX SUBUNIT 12"/>
    <property type="match status" value="1"/>
</dbReference>
<accession>D5QBK7</accession>
<dbReference type="InterPro" id="IPR007763">
    <property type="entry name" value="NDUFA12"/>
</dbReference>
<dbReference type="Pfam" id="PF05071">
    <property type="entry name" value="NDUFA12"/>
    <property type="match status" value="1"/>
</dbReference>
<dbReference type="HOGENOM" id="CLU_110455_4_1_5"/>
<dbReference type="EMBL" id="ADTV01000004">
    <property type="protein sequence ID" value="EFG85693.1"/>
    <property type="molecule type" value="Genomic_DNA"/>
</dbReference>